<dbReference type="OMA" id="PMLFGDP"/>
<protein>
    <recommendedName>
        <fullName evidence="3">AIG1-type G domain-containing protein</fullName>
    </recommendedName>
</protein>
<dbReference type="HOGENOM" id="CLU_018003_0_0_1"/>
<dbReference type="SUPFAM" id="SSF52540">
    <property type="entry name" value="P-loop containing nucleoside triphosphate hydrolases"/>
    <property type="match status" value="2"/>
</dbReference>
<dbReference type="InterPro" id="IPR006703">
    <property type="entry name" value="G_AIG1"/>
</dbReference>
<dbReference type="RefSeq" id="XP_007333706.1">
    <property type="nucleotide sequence ID" value="XM_007333644.1"/>
</dbReference>
<gene>
    <name evidence="4" type="ORF">AGABI1DRAFT_109277</name>
</gene>
<keyword evidence="1" id="KW-0547">Nucleotide-binding</keyword>
<dbReference type="GO" id="GO:0005525">
    <property type="term" value="F:GTP binding"/>
    <property type="evidence" value="ECO:0007669"/>
    <property type="project" value="InterPro"/>
</dbReference>
<feature type="domain" description="AIG1-type G" evidence="3">
    <location>
        <begin position="78"/>
        <end position="218"/>
    </location>
</feature>
<dbReference type="eggNOG" id="ENOG502S03K">
    <property type="taxonomic scope" value="Eukaryota"/>
</dbReference>
<evidence type="ECO:0000313" key="5">
    <source>
        <dbReference type="Proteomes" id="UP000008493"/>
    </source>
</evidence>
<organism evidence="4 5">
    <name type="scientific">Agaricus bisporus var. burnettii (strain JB137-S8 / ATCC MYA-4627 / FGSC 10392)</name>
    <name type="common">White button mushroom</name>
    <dbReference type="NCBI Taxonomy" id="597362"/>
    <lineage>
        <taxon>Eukaryota</taxon>
        <taxon>Fungi</taxon>
        <taxon>Dikarya</taxon>
        <taxon>Basidiomycota</taxon>
        <taxon>Agaricomycotina</taxon>
        <taxon>Agaricomycetes</taxon>
        <taxon>Agaricomycetidae</taxon>
        <taxon>Agaricales</taxon>
        <taxon>Agaricineae</taxon>
        <taxon>Agaricaceae</taxon>
        <taxon>Agaricus</taxon>
    </lineage>
</organism>
<dbReference type="InParanoid" id="K5WXW3"/>
<evidence type="ECO:0000256" key="1">
    <source>
        <dbReference type="ARBA" id="ARBA00022741"/>
    </source>
</evidence>
<dbReference type="CDD" id="cd00882">
    <property type="entry name" value="Ras_like_GTPase"/>
    <property type="match status" value="1"/>
</dbReference>
<dbReference type="InterPro" id="IPR027417">
    <property type="entry name" value="P-loop_NTPase"/>
</dbReference>
<accession>K5WXW3</accession>
<name>K5WXW3_AGABU</name>
<feature type="coiled-coil region" evidence="2">
    <location>
        <begin position="333"/>
        <end position="360"/>
    </location>
</feature>
<dbReference type="AlphaFoldDB" id="K5WXW3"/>
<dbReference type="OrthoDB" id="8954335at2759"/>
<dbReference type="KEGG" id="abp:AGABI1DRAFT109277"/>
<dbReference type="Gene3D" id="3.40.50.300">
    <property type="entry name" value="P-loop containing nucleotide triphosphate hydrolases"/>
    <property type="match status" value="1"/>
</dbReference>
<keyword evidence="5" id="KW-1185">Reference proteome</keyword>
<proteinExistence type="predicted"/>
<dbReference type="EMBL" id="JH971410">
    <property type="protein sequence ID" value="EKM75643.1"/>
    <property type="molecule type" value="Genomic_DNA"/>
</dbReference>
<evidence type="ECO:0000259" key="3">
    <source>
        <dbReference type="Pfam" id="PF04548"/>
    </source>
</evidence>
<evidence type="ECO:0000313" key="4">
    <source>
        <dbReference type="EMBL" id="EKM75643.1"/>
    </source>
</evidence>
<evidence type="ECO:0000256" key="2">
    <source>
        <dbReference type="SAM" id="Coils"/>
    </source>
</evidence>
<dbReference type="Pfam" id="PF04548">
    <property type="entry name" value="AIG1"/>
    <property type="match status" value="1"/>
</dbReference>
<keyword evidence="2" id="KW-0175">Coiled coil</keyword>
<reference evidence="5" key="1">
    <citation type="journal article" date="2012" name="Proc. Natl. Acad. Sci. U.S.A.">
        <title>Genome sequence of the button mushroom Agaricus bisporus reveals mechanisms governing adaptation to a humic-rich ecological niche.</title>
        <authorList>
            <person name="Morin E."/>
            <person name="Kohler A."/>
            <person name="Baker A.R."/>
            <person name="Foulongne-Oriol M."/>
            <person name="Lombard V."/>
            <person name="Nagy L.G."/>
            <person name="Ohm R.A."/>
            <person name="Patyshakuliyeva A."/>
            <person name="Brun A."/>
            <person name="Aerts A.L."/>
            <person name="Bailey A.M."/>
            <person name="Billette C."/>
            <person name="Coutinho P.M."/>
            <person name="Deakin G."/>
            <person name="Doddapaneni H."/>
            <person name="Floudas D."/>
            <person name="Grimwood J."/>
            <person name="Hilden K."/>
            <person name="Kuees U."/>
            <person name="LaButti K.M."/>
            <person name="Lapidus A."/>
            <person name="Lindquist E.A."/>
            <person name="Lucas S.M."/>
            <person name="Murat C."/>
            <person name="Riley R.W."/>
            <person name="Salamov A.A."/>
            <person name="Schmutz J."/>
            <person name="Subramanian V."/>
            <person name="Woesten H.A.B."/>
            <person name="Xu J."/>
            <person name="Eastwood D.C."/>
            <person name="Foster G.D."/>
            <person name="Sonnenberg A.S."/>
            <person name="Cullen D."/>
            <person name="de Vries R.P."/>
            <person name="Lundell T."/>
            <person name="Hibbett D.S."/>
            <person name="Henrissat B."/>
            <person name="Burton K.S."/>
            <person name="Kerrigan R.W."/>
            <person name="Challen M.P."/>
            <person name="Grigoriev I.V."/>
            <person name="Martin F."/>
        </authorList>
    </citation>
    <scope>NUCLEOTIDE SEQUENCE [LARGE SCALE GENOMIC DNA]</scope>
    <source>
        <strain evidence="5">JB137-S8 / ATCC MYA-4627 / FGSC 10392</strain>
    </source>
</reference>
<dbReference type="Proteomes" id="UP000008493">
    <property type="component" value="Unassembled WGS sequence"/>
</dbReference>
<dbReference type="GeneID" id="18822713"/>
<sequence length="389" mass="44678">MVLDTNMLQKRDTERTVSTAKRSDSLKTLVNQAINWMPGFGKKEEEKLGLLSPRPVDRDIHSFTPIKPEDLTRNDVIIVIMGPTGAGKSTFIQTATPGYNNHAVGHGLQSFTSQITAVRMSFDDGTNVVLVDTPGFDDTCLSDFDILQTVAKWLKNVRTRELEISGILYLHRISDNRMAQTPLKNLKMFQKLCGEDFFKKVILVTTMWPELESTETNGLASDEYYDEMNSCSNREKELETIYWSDMLNHGSTTKRFSNSKDSAWDIIDCIIDIESQKRWVRIQEEMVTQGKKLPNTDAGRQLHGITQELIDRQNDLFKRMKEELGQNVDQVVVQALLEELKELQKDREKALEDMRQLDSRLLGSLRRWLRKLIPRKCSPAYQDVQDIDN</sequence>